<dbReference type="EMBL" id="JAEKJW010000001">
    <property type="protein sequence ID" value="MBN8195014.1"/>
    <property type="molecule type" value="Genomic_DNA"/>
</dbReference>
<evidence type="ECO:0008006" key="3">
    <source>
        <dbReference type="Google" id="ProtNLM"/>
    </source>
</evidence>
<dbReference type="Proteomes" id="UP000664405">
    <property type="component" value="Unassembled WGS sequence"/>
</dbReference>
<dbReference type="AlphaFoldDB" id="A0A8I1M4V3"/>
<reference evidence="1" key="1">
    <citation type="submission" date="2020-12" db="EMBL/GenBank/DDBJ databases">
        <title>Oil enriched cultivation method for isolating marine PHA-producing bacteria.</title>
        <authorList>
            <person name="Zheng W."/>
            <person name="Yu S."/>
            <person name="Huang Y."/>
        </authorList>
    </citation>
    <scope>NUCLEOTIDE SEQUENCE</scope>
    <source>
        <strain evidence="1">SY-2-3</strain>
    </source>
</reference>
<accession>A0A8I1M4V3</accession>
<name>A0A8I1M4V3_9PROT</name>
<dbReference type="InterPro" id="IPR027417">
    <property type="entry name" value="P-loop_NTPase"/>
</dbReference>
<dbReference type="SUPFAM" id="SSF52540">
    <property type="entry name" value="P-loop containing nucleoside triphosphate hydrolases"/>
    <property type="match status" value="1"/>
</dbReference>
<evidence type="ECO:0000313" key="2">
    <source>
        <dbReference type="Proteomes" id="UP000664405"/>
    </source>
</evidence>
<protein>
    <recommendedName>
        <fullName evidence="3">Sulfotransferase family protein</fullName>
    </recommendedName>
</protein>
<proteinExistence type="predicted"/>
<evidence type="ECO:0000313" key="1">
    <source>
        <dbReference type="EMBL" id="MBN8195014.1"/>
    </source>
</evidence>
<sequence length="253" mass="28954">MKIKVFGERNTGTNALMTVIRGNSKSVVLPSVLAEVSPQARQNLAIMMRMGISTKGKEQLIDAAFKGRPILEQWKHAATYFDVATVNDDVHFVFTVRHPLSWLIGLFQKPYHLLVEKPASLIDFAKMDWETVSRDNLPKKTYKPLELYAAKLRSYRDLMDKLDHKGIGYTVIKFEDFVTDQMQAFQTLSPHLDAPSGMFRELTRSTKEASKDSAFYRNYYANEVWRDEFPDINKVQLPEDGDIFKSFGYAPGS</sequence>
<comment type="caution">
    <text evidence="1">The sequence shown here is derived from an EMBL/GenBank/DDBJ whole genome shotgun (WGS) entry which is preliminary data.</text>
</comment>
<dbReference type="RefSeq" id="WP_206926341.1">
    <property type="nucleotide sequence ID" value="NZ_JAEKJW010000001.1"/>
</dbReference>
<organism evidence="1 2">
    <name type="scientific">Thalassospira povalilytica</name>
    <dbReference type="NCBI Taxonomy" id="732237"/>
    <lineage>
        <taxon>Bacteria</taxon>
        <taxon>Pseudomonadati</taxon>
        <taxon>Pseudomonadota</taxon>
        <taxon>Alphaproteobacteria</taxon>
        <taxon>Rhodospirillales</taxon>
        <taxon>Thalassospiraceae</taxon>
        <taxon>Thalassospira</taxon>
    </lineage>
</organism>
<gene>
    <name evidence="1" type="ORF">JF547_00665</name>
</gene>
<dbReference type="Gene3D" id="3.40.50.300">
    <property type="entry name" value="P-loop containing nucleotide triphosphate hydrolases"/>
    <property type="match status" value="1"/>
</dbReference>